<keyword evidence="1" id="KW-0032">Aminotransferase</keyword>
<proteinExistence type="predicted"/>
<dbReference type="SUPFAM" id="SSF53697">
    <property type="entry name" value="SIS domain"/>
    <property type="match status" value="1"/>
</dbReference>
<comment type="caution">
    <text evidence="1">The sequence shown here is derived from an EMBL/GenBank/DDBJ whole genome shotgun (WGS) entry which is preliminary data.</text>
</comment>
<feature type="non-terminal residue" evidence="1">
    <location>
        <position position="69"/>
    </location>
</feature>
<evidence type="ECO:0000313" key="1">
    <source>
        <dbReference type="EMBL" id="MEL0611460.1"/>
    </source>
</evidence>
<evidence type="ECO:0000313" key="2">
    <source>
        <dbReference type="Proteomes" id="UP001377160"/>
    </source>
</evidence>
<sequence length="69" mass="7999">RFMYLEEGDVAEVTPRDVIVFDVAGERFEREIVESNADHDAGDKGQYRHFKQKEILEQPSALNKTMEGR</sequence>
<dbReference type="EMBL" id="JBANDX010000335">
    <property type="protein sequence ID" value="MEL0611460.1"/>
    <property type="molecule type" value="Genomic_DNA"/>
</dbReference>
<accession>A0ABU9G132</accession>
<dbReference type="InterPro" id="IPR046348">
    <property type="entry name" value="SIS_dom_sf"/>
</dbReference>
<reference evidence="1 2" key="1">
    <citation type="submission" date="2024-02" db="EMBL/GenBank/DDBJ databases">
        <title>Bacteria isolated from the canopy kelp, Nereocystis luetkeana.</title>
        <authorList>
            <person name="Pfister C.A."/>
            <person name="Younker I.T."/>
            <person name="Light S.H."/>
        </authorList>
    </citation>
    <scope>NUCLEOTIDE SEQUENCE [LARGE SCALE GENOMIC DNA]</scope>
    <source>
        <strain evidence="1 2">TI.1.15</strain>
    </source>
</reference>
<keyword evidence="2" id="KW-1185">Reference proteome</keyword>
<dbReference type="EC" id="2.6.1.16" evidence="1"/>
<dbReference type="GO" id="GO:0004360">
    <property type="term" value="F:glutamine-fructose-6-phosphate transaminase (isomerizing) activity"/>
    <property type="evidence" value="ECO:0007669"/>
    <property type="project" value="UniProtKB-EC"/>
</dbReference>
<protein>
    <submittedName>
        <fullName evidence="1">Glutamine--fructose-6-phosphate aminotransferase</fullName>
        <ecNumber evidence="1">2.6.1.16</ecNumber>
    </submittedName>
</protein>
<dbReference type="Gene3D" id="3.40.50.10490">
    <property type="entry name" value="Glucose-6-phosphate isomerase like protein, domain 1"/>
    <property type="match status" value="1"/>
</dbReference>
<gene>
    <name evidence="1" type="ORF">V8Z71_24755</name>
</gene>
<dbReference type="Proteomes" id="UP001377160">
    <property type="component" value="Unassembled WGS sequence"/>
</dbReference>
<keyword evidence="1" id="KW-0808">Transferase</keyword>
<name>A0ABU9G132_9VIBR</name>
<feature type="non-terminal residue" evidence="1">
    <location>
        <position position="1"/>
    </location>
</feature>
<organism evidence="1 2">
    <name type="scientific">Vibrio echinoideorum</name>
    <dbReference type="NCBI Taxonomy" id="2100116"/>
    <lineage>
        <taxon>Bacteria</taxon>
        <taxon>Pseudomonadati</taxon>
        <taxon>Pseudomonadota</taxon>
        <taxon>Gammaproteobacteria</taxon>
        <taxon>Vibrionales</taxon>
        <taxon>Vibrionaceae</taxon>
        <taxon>Vibrio</taxon>
    </lineage>
</organism>